<reference evidence="1 2" key="1">
    <citation type="submission" date="2021-06" db="EMBL/GenBank/DDBJ databases">
        <authorList>
            <person name="Kallberg Y."/>
            <person name="Tangrot J."/>
            <person name="Rosling A."/>
        </authorList>
    </citation>
    <scope>NUCLEOTIDE SEQUENCE [LARGE SCALE GENOMIC DNA]</scope>
    <source>
        <strain evidence="1 2">120-4 pot B 10/14</strain>
    </source>
</reference>
<keyword evidence="2" id="KW-1185">Reference proteome</keyword>
<feature type="non-terminal residue" evidence="1">
    <location>
        <position position="47"/>
    </location>
</feature>
<proteinExistence type="predicted"/>
<feature type="non-terminal residue" evidence="1">
    <location>
        <position position="1"/>
    </location>
</feature>
<evidence type="ECO:0000313" key="1">
    <source>
        <dbReference type="EMBL" id="CAG8849064.1"/>
    </source>
</evidence>
<evidence type="ECO:0000313" key="2">
    <source>
        <dbReference type="Proteomes" id="UP000789901"/>
    </source>
</evidence>
<protein>
    <submittedName>
        <fullName evidence="1">3279_t:CDS:1</fullName>
    </submittedName>
</protein>
<sequence>SSEDEEVYDEFSQEFDTSTEHEIYDETLIFDYHSLKNLQKIMTQSNN</sequence>
<dbReference type="EMBL" id="CAJVQB010094661">
    <property type="protein sequence ID" value="CAG8849064.1"/>
    <property type="molecule type" value="Genomic_DNA"/>
</dbReference>
<organism evidence="1 2">
    <name type="scientific">Gigaspora margarita</name>
    <dbReference type="NCBI Taxonomy" id="4874"/>
    <lineage>
        <taxon>Eukaryota</taxon>
        <taxon>Fungi</taxon>
        <taxon>Fungi incertae sedis</taxon>
        <taxon>Mucoromycota</taxon>
        <taxon>Glomeromycotina</taxon>
        <taxon>Glomeromycetes</taxon>
        <taxon>Diversisporales</taxon>
        <taxon>Gigasporaceae</taxon>
        <taxon>Gigaspora</taxon>
    </lineage>
</organism>
<dbReference type="Proteomes" id="UP000789901">
    <property type="component" value="Unassembled WGS sequence"/>
</dbReference>
<name>A0ABN7X654_GIGMA</name>
<gene>
    <name evidence="1" type="ORF">GMARGA_LOCUS39504</name>
</gene>
<comment type="caution">
    <text evidence="1">The sequence shown here is derived from an EMBL/GenBank/DDBJ whole genome shotgun (WGS) entry which is preliminary data.</text>
</comment>
<accession>A0ABN7X654</accession>